<comment type="function">
    <text evidence="8 10">Molecular chaperone; assists the folding of proteins upon ATP hydrolysis. Known to play a role, in vitro, in the folding of actin and tubulin.</text>
</comment>
<dbReference type="VEuPathDB" id="CryptoDB:CMU_018920"/>
<protein>
    <recommendedName>
        <fullName evidence="10">T-complex protein 1 subunit eta</fullName>
        <shortName evidence="10">TCP-1-eta</shortName>
    </recommendedName>
    <alternativeName>
        <fullName evidence="10">CCT-eta</fullName>
    </alternativeName>
</protein>
<dbReference type="Gene3D" id="1.10.560.10">
    <property type="entry name" value="GroEL-like equatorial domain"/>
    <property type="match status" value="1"/>
</dbReference>
<dbReference type="AlphaFoldDB" id="B6AC79"/>
<gene>
    <name evidence="12" type="ORF">CMU_018920</name>
</gene>
<evidence type="ECO:0000313" key="12">
    <source>
        <dbReference type="EMBL" id="EEA06135.1"/>
    </source>
</evidence>
<accession>B6AC79</accession>
<keyword evidence="6 9" id="KW-0067">ATP-binding</keyword>
<evidence type="ECO:0000313" key="13">
    <source>
        <dbReference type="Proteomes" id="UP000001460"/>
    </source>
</evidence>
<dbReference type="NCBIfam" id="NF041083">
    <property type="entry name" value="thermosome_beta"/>
    <property type="match status" value="1"/>
</dbReference>
<dbReference type="NCBIfam" id="TIGR02345">
    <property type="entry name" value="chap_CCT_eta"/>
    <property type="match status" value="1"/>
</dbReference>
<evidence type="ECO:0000256" key="4">
    <source>
        <dbReference type="ARBA" id="ARBA00022490"/>
    </source>
</evidence>
<keyword evidence="5 9" id="KW-0547">Nucleotide-binding</keyword>
<comment type="similarity">
    <text evidence="2 9">Belongs to the TCP-1 chaperonin family.</text>
</comment>
<keyword evidence="7 9" id="KW-0143">Chaperone</keyword>
<dbReference type="SUPFAM" id="SSF48592">
    <property type="entry name" value="GroEL equatorial domain-like"/>
    <property type="match status" value="1"/>
</dbReference>
<dbReference type="InterPro" id="IPR002194">
    <property type="entry name" value="Chaperonin_TCP-1_CS"/>
</dbReference>
<dbReference type="PRINTS" id="PR00304">
    <property type="entry name" value="TCOMPLEXTCP1"/>
</dbReference>
<dbReference type="GO" id="GO:0051082">
    <property type="term" value="F:unfolded protein binding"/>
    <property type="evidence" value="ECO:0007669"/>
    <property type="project" value="InterPro"/>
</dbReference>
<dbReference type="Proteomes" id="UP000001460">
    <property type="component" value="Unassembled WGS sequence"/>
</dbReference>
<comment type="subcellular location">
    <subcellularLocation>
        <location evidence="1 10">Cytoplasm</location>
    </subcellularLocation>
</comment>
<dbReference type="OMA" id="HRKGNTW"/>
<evidence type="ECO:0000256" key="5">
    <source>
        <dbReference type="ARBA" id="ARBA00022741"/>
    </source>
</evidence>
<dbReference type="STRING" id="441375.B6AC79"/>
<dbReference type="GO" id="GO:0140662">
    <property type="term" value="F:ATP-dependent protein folding chaperone"/>
    <property type="evidence" value="ECO:0007669"/>
    <property type="project" value="InterPro"/>
</dbReference>
<dbReference type="FunFam" id="1.10.560.10:FF:000017">
    <property type="entry name" value="T-complex protein 1 subunit eta"/>
    <property type="match status" value="1"/>
</dbReference>
<evidence type="ECO:0000256" key="1">
    <source>
        <dbReference type="ARBA" id="ARBA00004496"/>
    </source>
</evidence>
<dbReference type="InterPro" id="IPR012720">
    <property type="entry name" value="Chap_CCT_eta"/>
</dbReference>
<dbReference type="InterPro" id="IPR027410">
    <property type="entry name" value="TCP-1-like_intermed_sf"/>
</dbReference>
<evidence type="ECO:0000256" key="7">
    <source>
        <dbReference type="ARBA" id="ARBA00023186"/>
    </source>
</evidence>
<reference evidence="12" key="1">
    <citation type="submission" date="2008-06" db="EMBL/GenBank/DDBJ databases">
        <authorList>
            <person name="Lorenzi H."/>
            <person name="Inman J."/>
            <person name="Miller J."/>
            <person name="Schobel S."/>
            <person name="Amedeo P."/>
            <person name="Caler E.V."/>
            <person name="da Silva J."/>
        </authorList>
    </citation>
    <scope>NUCLEOTIDE SEQUENCE [LARGE SCALE GENOMIC DNA]</scope>
    <source>
        <strain evidence="12">RN66</strain>
    </source>
</reference>
<evidence type="ECO:0000256" key="6">
    <source>
        <dbReference type="ARBA" id="ARBA00022840"/>
    </source>
</evidence>
<dbReference type="GO" id="GO:0005524">
    <property type="term" value="F:ATP binding"/>
    <property type="evidence" value="ECO:0007669"/>
    <property type="project" value="UniProtKB-KW"/>
</dbReference>
<dbReference type="SUPFAM" id="SSF54849">
    <property type="entry name" value="GroEL-intermediate domain like"/>
    <property type="match status" value="1"/>
</dbReference>
<dbReference type="InterPro" id="IPR017998">
    <property type="entry name" value="Chaperone_TCP-1"/>
</dbReference>
<sequence>MAQMLRAPIILLREGVDTSQGRGQILSNINACQVIVDIVRTTLGPCGMDKLIKNGDSNGVTITNDGATVLNLLGIVHPAAKLLVDIARSQDDEVGDGTTSVVVLAGELLKEARSFIEDGMSPQVIISGFRKACKIAIERINTLQVNLSEETSEVTRNMLIKCAETTLNSKLLAHNKTHFATMVVDAVSYLDDELNKDLIGIKKVTGGSVLDSFLLRGVAFKKTFSYAGFEQQPKRFDNPKILLLNLELELKAEKDNAEVRLTDPSSYQSIVDAEWKIIFDKLDIIAATSANVVLSRLAIGDLATQYFAEKHIFCAGRVEEQDLKRTALATGAVVQTTVYGLKADSGVFGTCSVFEEVQIGAERYNLFNDCPKTRSATMILRGGAQQFIDESERSLNDAIMIVRRAMKSSSIVPGGGAIEMELSKSLREYARSISGKEQLVINYFARALESIPRALATNSGFDPIDILNKLRQKHAQNDDDCQNYGVDCNNGGICDSLKCFVWEPTVVKLSALSSATEAVCAILSVDETIKNPSSQEDRMQAPMPGMGKGMK</sequence>
<dbReference type="eggNOG" id="KOG0361">
    <property type="taxonomic scope" value="Eukaryota"/>
</dbReference>
<dbReference type="PROSITE" id="PS00750">
    <property type="entry name" value="TCP1_1"/>
    <property type="match status" value="1"/>
</dbReference>
<dbReference type="InterPro" id="IPR027413">
    <property type="entry name" value="GROEL-like_equatorial_sf"/>
</dbReference>
<proteinExistence type="inferred from homology"/>
<comment type="subunit">
    <text evidence="3">Heterooligomeric complex of about 850 to 900 kDa that forms two stacked rings, 12 to 16 nm in diameter.</text>
</comment>
<dbReference type="PANTHER" id="PTHR11353">
    <property type="entry name" value="CHAPERONIN"/>
    <property type="match status" value="1"/>
</dbReference>
<evidence type="ECO:0000256" key="11">
    <source>
        <dbReference type="SAM" id="MobiDB-lite"/>
    </source>
</evidence>
<dbReference type="EMBL" id="DS989728">
    <property type="protein sequence ID" value="EEA06135.1"/>
    <property type="molecule type" value="Genomic_DNA"/>
</dbReference>
<dbReference type="CDD" id="cd03340">
    <property type="entry name" value="TCP1_eta"/>
    <property type="match status" value="1"/>
</dbReference>
<dbReference type="GO" id="GO:0005832">
    <property type="term" value="C:chaperonin-containing T-complex"/>
    <property type="evidence" value="ECO:0007669"/>
    <property type="project" value="UniProtKB-ARBA"/>
</dbReference>
<evidence type="ECO:0000256" key="9">
    <source>
        <dbReference type="RuleBase" id="RU004187"/>
    </source>
</evidence>
<dbReference type="Pfam" id="PF00118">
    <property type="entry name" value="Cpn60_TCP1"/>
    <property type="match status" value="1"/>
</dbReference>
<keyword evidence="4 10" id="KW-0963">Cytoplasm</keyword>
<name>B6AC79_CRYMR</name>
<comment type="subunit">
    <text evidence="10">Heterooligomeric complex that forms two stacked rings.</text>
</comment>
<dbReference type="GO" id="GO:0016887">
    <property type="term" value="F:ATP hydrolysis activity"/>
    <property type="evidence" value="ECO:0007669"/>
    <property type="project" value="InterPro"/>
</dbReference>
<dbReference type="InterPro" id="IPR027409">
    <property type="entry name" value="GroEL-like_apical_dom_sf"/>
</dbReference>
<dbReference type="InterPro" id="IPR054827">
    <property type="entry name" value="thermosome_alpha"/>
</dbReference>
<evidence type="ECO:0000256" key="8">
    <source>
        <dbReference type="ARBA" id="ARBA00024677"/>
    </source>
</evidence>
<dbReference type="Gene3D" id="3.50.7.10">
    <property type="entry name" value="GroEL"/>
    <property type="match status" value="1"/>
</dbReference>
<keyword evidence="13" id="KW-1185">Reference proteome</keyword>
<dbReference type="InterPro" id="IPR053374">
    <property type="entry name" value="TCP-1_chaperonin"/>
</dbReference>
<evidence type="ECO:0000256" key="10">
    <source>
        <dbReference type="RuleBase" id="RU365042"/>
    </source>
</evidence>
<dbReference type="RefSeq" id="XP_002140484.1">
    <property type="nucleotide sequence ID" value="XM_002140448.1"/>
</dbReference>
<dbReference type="GeneID" id="6995588"/>
<dbReference type="NCBIfam" id="NF041082">
    <property type="entry name" value="thermosome_alpha"/>
    <property type="match status" value="1"/>
</dbReference>
<dbReference type="PROSITE" id="PS00751">
    <property type="entry name" value="TCP1_2"/>
    <property type="match status" value="1"/>
</dbReference>
<evidence type="ECO:0000256" key="3">
    <source>
        <dbReference type="ARBA" id="ARBA00011531"/>
    </source>
</evidence>
<dbReference type="Gene3D" id="3.30.260.10">
    <property type="entry name" value="TCP-1-like chaperonin intermediate domain"/>
    <property type="match status" value="1"/>
</dbReference>
<evidence type="ECO:0000256" key="2">
    <source>
        <dbReference type="ARBA" id="ARBA00008020"/>
    </source>
</evidence>
<dbReference type="OrthoDB" id="1935484at2759"/>
<organism evidence="12 13">
    <name type="scientific">Cryptosporidium muris (strain RN66)</name>
    <dbReference type="NCBI Taxonomy" id="441375"/>
    <lineage>
        <taxon>Eukaryota</taxon>
        <taxon>Sar</taxon>
        <taxon>Alveolata</taxon>
        <taxon>Apicomplexa</taxon>
        <taxon>Conoidasida</taxon>
        <taxon>Coccidia</taxon>
        <taxon>Eucoccidiorida</taxon>
        <taxon>Eimeriorina</taxon>
        <taxon>Cryptosporidiidae</taxon>
        <taxon>Cryptosporidium</taxon>
    </lineage>
</organism>
<dbReference type="FunFam" id="3.30.260.10:FF:000022">
    <property type="entry name" value="T-complex protein 1 subunit eta"/>
    <property type="match status" value="1"/>
</dbReference>
<dbReference type="InterPro" id="IPR002423">
    <property type="entry name" value="Cpn60/GroEL/TCP-1"/>
</dbReference>
<dbReference type="SUPFAM" id="SSF52029">
    <property type="entry name" value="GroEL apical domain-like"/>
    <property type="match status" value="1"/>
</dbReference>
<dbReference type="PROSITE" id="PS00995">
    <property type="entry name" value="TCP1_3"/>
    <property type="match status" value="1"/>
</dbReference>
<dbReference type="FunFam" id="3.50.7.10:FF:000006">
    <property type="entry name" value="T-complex protein 1 subunit eta"/>
    <property type="match status" value="1"/>
</dbReference>
<feature type="region of interest" description="Disordered" evidence="11">
    <location>
        <begin position="531"/>
        <end position="551"/>
    </location>
</feature>